<organism evidence="8 9">
    <name type="scientific">Prunus avium</name>
    <name type="common">Cherry</name>
    <name type="synonym">Cerasus avium</name>
    <dbReference type="NCBI Taxonomy" id="42229"/>
    <lineage>
        <taxon>Eukaryota</taxon>
        <taxon>Viridiplantae</taxon>
        <taxon>Streptophyta</taxon>
        <taxon>Embryophyta</taxon>
        <taxon>Tracheophyta</taxon>
        <taxon>Spermatophyta</taxon>
        <taxon>Magnoliopsida</taxon>
        <taxon>eudicotyledons</taxon>
        <taxon>Gunneridae</taxon>
        <taxon>Pentapetalae</taxon>
        <taxon>rosids</taxon>
        <taxon>fabids</taxon>
        <taxon>Rosales</taxon>
        <taxon>Rosaceae</taxon>
        <taxon>Amygdaloideae</taxon>
        <taxon>Amygdaleae</taxon>
        <taxon>Prunus</taxon>
    </lineage>
</organism>
<evidence type="ECO:0000256" key="1">
    <source>
        <dbReference type="ARBA" id="ARBA00004167"/>
    </source>
</evidence>
<dbReference type="Pfam" id="PF00560">
    <property type="entry name" value="LRR_1"/>
    <property type="match status" value="2"/>
</dbReference>
<protein>
    <submittedName>
        <fullName evidence="9">LRR receptor-like serine/threonine-protein kinase GSO2</fullName>
    </submittedName>
</protein>
<dbReference type="GO" id="GO:0016020">
    <property type="term" value="C:membrane"/>
    <property type="evidence" value="ECO:0007669"/>
    <property type="project" value="UniProtKB-SubCell"/>
</dbReference>
<dbReference type="Pfam" id="PF23598">
    <property type="entry name" value="LRR_14"/>
    <property type="match status" value="1"/>
</dbReference>
<accession>A0A6P5RSF1</accession>
<dbReference type="InterPro" id="IPR001611">
    <property type="entry name" value="Leu-rich_rpt"/>
</dbReference>
<dbReference type="AlphaFoldDB" id="A0A6P5RSF1"/>
<evidence type="ECO:0000256" key="6">
    <source>
        <dbReference type="ARBA" id="ARBA00023136"/>
    </source>
</evidence>
<dbReference type="PROSITE" id="PS51450">
    <property type="entry name" value="LRR"/>
    <property type="match status" value="3"/>
</dbReference>
<dbReference type="Pfam" id="PF13855">
    <property type="entry name" value="LRR_8"/>
    <property type="match status" value="2"/>
</dbReference>
<dbReference type="SMART" id="SM00365">
    <property type="entry name" value="LRR_SD22"/>
    <property type="match status" value="6"/>
</dbReference>
<dbReference type="InterPro" id="IPR006553">
    <property type="entry name" value="Leu-rich_rpt_Cys-con_subtyp"/>
</dbReference>
<dbReference type="InterPro" id="IPR052595">
    <property type="entry name" value="LRRC69/RLP"/>
</dbReference>
<gene>
    <name evidence="9" type="primary">LOC110750031</name>
</gene>
<dbReference type="GeneID" id="110750031"/>
<keyword evidence="3" id="KW-0812">Transmembrane</keyword>
<name>A0A6P5RSF1_PRUAV</name>
<dbReference type="Proteomes" id="UP000515124">
    <property type="component" value="Unplaced"/>
</dbReference>
<evidence type="ECO:0000256" key="3">
    <source>
        <dbReference type="ARBA" id="ARBA00022692"/>
    </source>
</evidence>
<evidence type="ECO:0000256" key="4">
    <source>
        <dbReference type="ARBA" id="ARBA00022737"/>
    </source>
</evidence>
<comment type="subcellular location">
    <subcellularLocation>
        <location evidence="1">Membrane</location>
        <topology evidence="1">Single-pass membrane protein</topology>
    </subcellularLocation>
</comment>
<dbReference type="InterPro" id="IPR032675">
    <property type="entry name" value="LRR_dom_sf"/>
</dbReference>
<dbReference type="PANTHER" id="PTHR48057">
    <property type="entry name" value="LEUCINE-RICH REPEAT SERINE/THREONINE-PROTEIN KINASE 1"/>
    <property type="match status" value="1"/>
</dbReference>
<keyword evidence="4" id="KW-0677">Repeat</keyword>
<keyword evidence="2" id="KW-0433">Leucine-rich repeat</keyword>
<evidence type="ECO:0000259" key="7">
    <source>
        <dbReference type="Pfam" id="PF23598"/>
    </source>
</evidence>
<dbReference type="InterPro" id="IPR055414">
    <property type="entry name" value="LRR_R13L4/SHOC2-like"/>
</dbReference>
<keyword evidence="8" id="KW-1185">Reference proteome</keyword>
<dbReference type="SMART" id="SM00367">
    <property type="entry name" value="LRR_CC"/>
    <property type="match status" value="3"/>
</dbReference>
<evidence type="ECO:0000256" key="5">
    <source>
        <dbReference type="ARBA" id="ARBA00022989"/>
    </source>
</evidence>
<dbReference type="Gene3D" id="3.80.10.10">
    <property type="entry name" value="Ribonuclease Inhibitor"/>
    <property type="match status" value="3"/>
</dbReference>
<keyword evidence="6" id="KW-0472">Membrane</keyword>
<evidence type="ECO:0000256" key="2">
    <source>
        <dbReference type="ARBA" id="ARBA00022614"/>
    </source>
</evidence>
<evidence type="ECO:0000313" key="8">
    <source>
        <dbReference type="Proteomes" id="UP000515124"/>
    </source>
</evidence>
<dbReference type="KEGG" id="pavi:110750031"/>
<dbReference type="SMART" id="SM00369">
    <property type="entry name" value="LRR_TYP"/>
    <property type="match status" value="11"/>
</dbReference>
<sequence>MRQGQNESVQEYLGKFREARAKCTVNMPEHEFAKLAQGGLLLDLRKKFEGIEFRNIYDLLLRVDRYEALLKEEQQKNRPTSRPTFYRDLPKPSTSRTMAVHAVDVENMDSNEADDEVFLEEEEESTGVNLAEIVVSEPRVCKALSKASKDQRPTTVQISKFSGTSQKGVGTKSYTFDISKAELIFDQLLKEKMIKLPNGHDIPSANELRNKTFCKWHNVWSHATNNCLVFRNVVQDLIDRKILKFPEKATMENLNCLPALSSLTDLDLSGNFNGSQIPDFIGSLTNLRNLSLSSCNFIGPIPSSFENLTQLQNLDLSYNQLQPENLNCLPALSSLTDLYLSGNFNGSQIPDFIGSLTNLRNLGLYDCNLVGPIPSSFGNLTQLQNLDLSYNQLQPENLNCLPALSSLTDLDLSESFDGGQIPDFIGSVTNLRYLSLYYCNLVGQIPSSFGNLTQLQHLDLSDNQLQPENLNWLPSLSSLTDLDLSGNNLSTVFDWPEAVLNKLPKLVDLTLVNCSLPPPPTPILSTTLYKTNSSTSLAYVSVSHNHLTSSIFLWLSNYSTSLVRLYLSNNNLSGFIPDFIGNMSSLVYLDLSNNYLTGFIADFTGNMSSLAHLDLSNNYLTGFIDDFTGNMSSLADLDLSNNSLTGFIPNFIGNMSSLEYLGLSDNQIEGANPNSFARLCNLQTLSLQRNHLSGQLSKFVQLLPRCAQNSLGDLDLSENVLAGSLNNLTSFLSLGFLNLKANQLSGKIPEKHQFQHELVGRGGFRNSFLKTLQITLFGFIL</sequence>
<dbReference type="PRINTS" id="PR00019">
    <property type="entry name" value="LEURICHRPT"/>
</dbReference>
<dbReference type="SUPFAM" id="SSF52058">
    <property type="entry name" value="L domain-like"/>
    <property type="match status" value="2"/>
</dbReference>
<reference evidence="9" key="1">
    <citation type="submission" date="2025-08" db="UniProtKB">
        <authorList>
            <consortium name="RefSeq"/>
        </authorList>
    </citation>
    <scope>IDENTIFICATION</scope>
</reference>
<proteinExistence type="predicted"/>
<evidence type="ECO:0000313" key="9">
    <source>
        <dbReference type="RefSeq" id="XP_021805974.1"/>
    </source>
</evidence>
<feature type="domain" description="Disease resistance R13L4/SHOC-2-like LRR" evidence="7">
    <location>
        <begin position="314"/>
        <end position="506"/>
    </location>
</feature>
<dbReference type="RefSeq" id="XP_021805974.1">
    <property type="nucleotide sequence ID" value="XM_021950282.1"/>
</dbReference>
<keyword evidence="5" id="KW-1133">Transmembrane helix</keyword>
<dbReference type="InterPro" id="IPR003591">
    <property type="entry name" value="Leu-rich_rpt_typical-subtyp"/>
</dbReference>
<dbReference type="FunFam" id="3.80.10.10:FF:000095">
    <property type="entry name" value="LRR receptor-like serine/threonine-protein kinase GSO1"/>
    <property type="match status" value="2"/>
</dbReference>
<dbReference type="PANTHER" id="PTHR48057:SF29">
    <property type="entry name" value="OS02G0609900 PROTEIN"/>
    <property type="match status" value="1"/>
</dbReference>